<proteinExistence type="predicted"/>
<dbReference type="OrthoDB" id="10637418at2759"/>
<feature type="compositionally biased region" description="Low complexity" evidence="1">
    <location>
        <begin position="177"/>
        <end position="197"/>
    </location>
</feature>
<evidence type="ECO:0000256" key="1">
    <source>
        <dbReference type="SAM" id="MobiDB-lite"/>
    </source>
</evidence>
<dbReference type="EMBL" id="KV425985">
    <property type="protein sequence ID" value="KZV93686.1"/>
    <property type="molecule type" value="Genomic_DNA"/>
</dbReference>
<sequence>MYRRVASVGRVAATVSRAPSARRSYATGGPKDDDVDKPRSRRVISTDLAGFGDKPAAATPKESPKPQTAAPTPAPTTKAAASAPSPIQTANKQMGAKPANKHTPAAPPPKPAAKAVPKEAAKPSPKEAAAPLAKEATKAAPKQPTKASGKDRLIPWTPNAATAKPSPQPASPPVKTAPPAATKVDSSSSKTPKASSSNVVTSIPSPKAASPPTKTAPPPAAKADSTAPKTTKQAAKNEKAETAPPKAQKPTAKSSSAPVNASSSPKPTTPYKMADPPVQTSPAPSAAAAKAVQALEAAQTASTASPGLSIKADPAAKPQPDAEQSPSPSQAAPAAENEVDVRLEGSEEDPTEYEYESAPPQVFEYDGETVEVEDIQLAPQYSVPLDEMDQQMVQMQKMMENDPFGPILELAHGAATDRVRKDVANAGWSQAATHLQPALVRKLALKMFAKRGAKPPPELSSLSGFLKNTGAKHAPRYPDGRYRPKRTIDTAGGQLRYAQVREPDNPRRLPPAVVAAVAMPAKRVKLQYRGELEQDQFGWLRMHRTRRMWRHEVAGGDYTRFSAHVPVSPELDPESADGKTQLALRSAFLTLQKNATVTFKKKREAGELYRTLVGRRPGFPVVEDRNPTVNFDKTVDIVLGKDDLPQMMTEITRLQPRTIAPPSQ</sequence>
<organism evidence="2 3">
    <name type="scientific">Exidia glandulosa HHB12029</name>
    <dbReference type="NCBI Taxonomy" id="1314781"/>
    <lineage>
        <taxon>Eukaryota</taxon>
        <taxon>Fungi</taxon>
        <taxon>Dikarya</taxon>
        <taxon>Basidiomycota</taxon>
        <taxon>Agaricomycotina</taxon>
        <taxon>Agaricomycetes</taxon>
        <taxon>Auriculariales</taxon>
        <taxon>Exidiaceae</taxon>
        <taxon>Exidia</taxon>
    </lineage>
</organism>
<feature type="region of interest" description="Disordered" evidence="1">
    <location>
        <begin position="1"/>
        <end position="356"/>
    </location>
</feature>
<protein>
    <submittedName>
        <fullName evidence="2">Uncharacterized protein</fullName>
    </submittedName>
</protein>
<evidence type="ECO:0000313" key="2">
    <source>
        <dbReference type="EMBL" id="KZV93686.1"/>
    </source>
</evidence>
<feature type="compositionally biased region" description="Low complexity" evidence="1">
    <location>
        <begin position="252"/>
        <end position="266"/>
    </location>
</feature>
<keyword evidence="3" id="KW-1185">Reference proteome</keyword>
<feature type="compositionally biased region" description="Low complexity" evidence="1">
    <location>
        <begin position="277"/>
        <end position="302"/>
    </location>
</feature>
<feature type="compositionally biased region" description="Low complexity" evidence="1">
    <location>
        <begin position="65"/>
        <end position="86"/>
    </location>
</feature>
<accession>A0A165IPE7</accession>
<feature type="compositionally biased region" description="Low complexity" evidence="1">
    <location>
        <begin position="311"/>
        <end position="336"/>
    </location>
</feature>
<gene>
    <name evidence="2" type="ORF">EXIGLDRAFT_835513</name>
</gene>
<reference evidence="2 3" key="1">
    <citation type="journal article" date="2016" name="Mol. Biol. Evol.">
        <title>Comparative Genomics of Early-Diverging Mushroom-Forming Fungi Provides Insights into the Origins of Lignocellulose Decay Capabilities.</title>
        <authorList>
            <person name="Nagy L.G."/>
            <person name="Riley R."/>
            <person name="Tritt A."/>
            <person name="Adam C."/>
            <person name="Daum C."/>
            <person name="Floudas D."/>
            <person name="Sun H."/>
            <person name="Yadav J.S."/>
            <person name="Pangilinan J."/>
            <person name="Larsson K.H."/>
            <person name="Matsuura K."/>
            <person name="Barry K."/>
            <person name="Labutti K."/>
            <person name="Kuo R."/>
            <person name="Ohm R.A."/>
            <person name="Bhattacharya S.S."/>
            <person name="Shirouzu T."/>
            <person name="Yoshinaga Y."/>
            <person name="Martin F.M."/>
            <person name="Grigoriev I.V."/>
            <person name="Hibbett D.S."/>
        </authorList>
    </citation>
    <scope>NUCLEOTIDE SEQUENCE [LARGE SCALE GENOMIC DNA]</scope>
    <source>
        <strain evidence="2 3">HHB12029</strain>
    </source>
</reference>
<feature type="compositionally biased region" description="Pro residues" evidence="1">
    <location>
        <begin position="166"/>
        <end position="176"/>
    </location>
</feature>
<dbReference type="STRING" id="1314781.A0A165IPE7"/>
<feature type="compositionally biased region" description="Basic and acidic residues" evidence="1">
    <location>
        <begin position="116"/>
        <end position="125"/>
    </location>
</feature>
<evidence type="ECO:0000313" key="3">
    <source>
        <dbReference type="Proteomes" id="UP000077266"/>
    </source>
</evidence>
<feature type="compositionally biased region" description="Low complexity" evidence="1">
    <location>
        <begin position="204"/>
        <end position="213"/>
    </location>
</feature>
<dbReference type="Proteomes" id="UP000077266">
    <property type="component" value="Unassembled WGS sequence"/>
</dbReference>
<feature type="compositionally biased region" description="Low complexity" evidence="1">
    <location>
        <begin position="126"/>
        <end position="147"/>
    </location>
</feature>
<dbReference type="AlphaFoldDB" id="A0A165IPE7"/>
<feature type="compositionally biased region" description="Acidic residues" evidence="1">
    <location>
        <begin position="346"/>
        <end position="355"/>
    </location>
</feature>
<feature type="compositionally biased region" description="Low complexity" evidence="1">
    <location>
        <begin position="221"/>
        <end position="232"/>
    </location>
</feature>
<name>A0A165IPE7_EXIGL</name>
<dbReference type="InParanoid" id="A0A165IPE7"/>